<dbReference type="AlphaFoldDB" id="A0A9X2BA29"/>
<dbReference type="RefSeq" id="WP_245128183.1">
    <property type="nucleotide sequence ID" value="NZ_JALJEJ010000001.1"/>
</dbReference>
<dbReference type="SUPFAM" id="SSF101874">
    <property type="entry name" value="YceI-like"/>
    <property type="match status" value="1"/>
</dbReference>
<comment type="caution">
    <text evidence="2">The sequence shown here is derived from an EMBL/GenBank/DDBJ whole genome shotgun (WGS) entry which is preliminary data.</text>
</comment>
<dbReference type="Gene3D" id="2.40.128.110">
    <property type="entry name" value="Lipid/polyisoprenoid-binding, YceI-like"/>
    <property type="match status" value="1"/>
</dbReference>
<dbReference type="InterPro" id="IPR007372">
    <property type="entry name" value="Lipid/polyisoprenoid-bd_YceI"/>
</dbReference>
<organism evidence="2 3">
    <name type="scientific">Mucilaginibacter straminoryzae</name>
    <dbReference type="NCBI Taxonomy" id="2932774"/>
    <lineage>
        <taxon>Bacteria</taxon>
        <taxon>Pseudomonadati</taxon>
        <taxon>Bacteroidota</taxon>
        <taxon>Sphingobacteriia</taxon>
        <taxon>Sphingobacteriales</taxon>
        <taxon>Sphingobacteriaceae</taxon>
        <taxon>Mucilaginibacter</taxon>
    </lineage>
</organism>
<dbReference type="PANTHER" id="PTHR34406">
    <property type="entry name" value="PROTEIN YCEI"/>
    <property type="match status" value="1"/>
</dbReference>
<dbReference type="Proteomes" id="UP001139450">
    <property type="component" value="Unassembled WGS sequence"/>
</dbReference>
<keyword evidence="3" id="KW-1185">Reference proteome</keyword>
<evidence type="ECO:0000259" key="1">
    <source>
        <dbReference type="SMART" id="SM00867"/>
    </source>
</evidence>
<evidence type="ECO:0000313" key="3">
    <source>
        <dbReference type="Proteomes" id="UP001139450"/>
    </source>
</evidence>
<dbReference type="Pfam" id="PF04264">
    <property type="entry name" value="YceI"/>
    <property type="match status" value="1"/>
</dbReference>
<dbReference type="EMBL" id="JALJEJ010000001">
    <property type="protein sequence ID" value="MCJ8208352.1"/>
    <property type="molecule type" value="Genomic_DNA"/>
</dbReference>
<reference evidence="2" key="1">
    <citation type="submission" date="2022-04" db="EMBL/GenBank/DDBJ databases">
        <title>Mucilaginibacter sp. RS28 isolated from freshwater.</title>
        <authorList>
            <person name="Ko S.-R."/>
        </authorList>
    </citation>
    <scope>NUCLEOTIDE SEQUENCE</scope>
    <source>
        <strain evidence="2">RS28</strain>
    </source>
</reference>
<sequence>MSNTIQWQLEPRHSYLEFEIRHLYITYVKGMFRKFDATVTSNGTDFNEAVVTANIDIASVFTNDDERDAHLRGADFFDSDRYPQATFKSTDISGSNGKYQVKGMLTIKGVTKETTLDVTYHGRNMDLDSHWVGGFSMTALISRKDFGLEWNTTLLAGGGLIGDEVKITAELEFIEGNQ</sequence>
<protein>
    <submittedName>
        <fullName evidence="2">YceI family protein</fullName>
    </submittedName>
</protein>
<proteinExistence type="predicted"/>
<dbReference type="InterPro" id="IPR036761">
    <property type="entry name" value="TTHA0802/YceI-like_sf"/>
</dbReference>
<dbReference type="PANTHER" id="PTHR34406:SF1">
    <property type="entry name" value="PROTEIN YCEI"/>
    <property type="match status" value="1"/>
</dbReference>
<feature type="domain" description="Lipid/polyisoprenoid-binding YceI-like" evidence="1">
    <location>
        <begin position="6"/>
        <end position="174"/>
    </location>
</feature>
<evidence type="ECO:0000313" key="2">
    <source>
        <dbReference type="EMBL" id="MCJ8208352.1"/>
    </source>
</evidence>
<name>A0A9X2BA29_9SPHI</name>
<gene>
    <name evidence="2" type="ORF">MUY27_01440</name>
</gene>
<dbReference type="SMART" id="SM00867">
    <property type="entry name" value="YceI"/>
    <property type="match status" value="1"/>
</dbReference>
<accession>A0A9X2BA29</accession>